<evidence type="ECO:0000256" key="2">
    <source>
        <dbReference type="SAM" id="MobiDB-lite"/>
    </source>
</evidence>
<dbReference type="PROSITE" id="PS50994">
    <property type="entry name" value="INTEGRASE"/>
    <property type="match status" value="1"/>
</dbReference>
<evidence type="ECO:0000313" key="4">
    <source>
        <dbReference type="EMBL" id="PPQ71999.1"/>
    </source>
</evidence>
<dbReference type="GO" id="GO:0003723">
    <property type="term" value="F:RNA binding"/>
    <property type="evidence" value="ECO:0007669"/>
    <property type="project" value="UniProtKB-KW"/>
</dbReference>
<evidence type="ECO:0000256" key="1">
    <source>
        <dbReference type="ARBA" id="ARBA00022884"/>
    </source>
</evidence>
<dbReference type="EMBL" id="NHTK01005890">
    <property type="protein sequence ID" value="PPQ71999.1"/>
    <property type="molecule type" value="Genomic_DNA"/>
</dbReference>
<sequence>MSFPTLPATAQPWRPSVVIASGQLYNIFMTTKSLIETGNYNTHRIKAHEVMMRLQIPPLVNALLKEPGLEEWISTISSIFLGFYQELERLPQEASHSTNNTSIPVEPYVLVYTGRPGRPAKKIRRDALEWASKSSIKFGEIASLFGVSPSHLYVQMKEAGLPTSRFSKIEDDDLDKVVQAAMAARPDTGVAYLTGYLRANYQLRIQRSRLRQAVRDADVVAAAIRQQVSAKKPRGNYRVSRPHALWHIDGHHKLIKWGVVIHGVIDGYSRKITGLRASTRNTAETVLDMFIDSVLEHGVPSRVRGDRGGENRDVSIAMIRLRGRHRGSFLWGPSVHNTPIERLWVELGRRFCRAWRVFFLRLARLHNLDRGDPTHLWLLHFLFLEMINEDCRRFVAEWNAHPMRNRQYKSPNDIEMEGMIKCGVYDNVLQGFVYPDECEGMSVEEIGAYYASNENTAGSGDEAESDKEAESEDDMLTDNEASPAPSSNDFDEQPEGDDDRRSDEGWSDHEEDYELDEQELEDVLRTIDEKTGGIGKEHEVNIDEDVDPNIHHNPVPVPMPNCPLPREHLALFRNCVDTVHQQNHLPCGYGVRPEEWDDGAYPEIEELPIGRSQRSKVIQLPSHIWYPRAVLWSQALALLQSSDEYS</sequence>
<evidence type="ECO:0000313" key="5">
    <source>
        <dbReference type="Proteomes" id="UP000284842"/>
    </source>
</evidence>
<protein>
    <recommendedName>
        <fullName evidence="3">Integrase catalytic domain-containing protein</fullName>
    </recommendedName>
</protein>
<dbReference type="InterPro" id="IPR058913">
    <property type="entry name" value="Integrase_dom_put"/>
</dbReference>
<dbReference type="Pfam" id="PF24764">
    <property type="entry name" value="rva_4"/>
    <property type="match status" value="1"/>
</dbReference>
<dbReference type="InterPro" id="IPR012337">
    <property type="entry name" value="RNaseH-like_sf"/>
</dbReference>
<reference evidence="4 5" key="1">
    <citation type="journal article" date="2018" name="Evol. Lett.">
        <title>Horizontal gene cluster transfer increased hallucinogenic mushroom diversity.</title>
        <authorList>
            <person name="Reynolds H.T."/>
            <person name="Vijayakumar V."/>
            <person name="Gluck-Thaler E."/>
            <person name="Korotkin H.B."/>
            <person name="Matheny P.B."/>
            <person name="Slot J.C."/>
        </authorList>
    </citation>
    <scope>NUCLEOTIDE SEQUENCE [LARGE SCALE GENOMIC DNA]</scope>
    <source>
        <strain evidence="4 5">2629</strain>
    </source>
</reference>
<dbReference type="InterPro" id="IPR001584">
    <property type="entry name" value="Integrase_cat-core"/>
</dbReference>
<dbReference type="PANTHER" id="PTHR46791">
    <property type="entry name" value="EXPRESSED PROTEIN"/>
    <property type="match status" value="1"/>
</dbReference>
<keyword evidence="1" id="KW-0694">RNA-binding</keyword>
<feature type="compositionally biased region" description="Basic and acidic residues" evidence="2">
    <location>
        <begin position="498"/>
        <end position="508"/>
    </location>
</feature>
<proteinExistence type="predicted"/>
<dbReference type="AlphaFoldDB" id="A0A409W0G3"/>
<dbReference type="InterPro" id="IPR036397">
    <property type="entry name" value="RNaseH_sf"/>
</dbReference>
<organism evidence="4 5">
    <name type="scientific">Panaeolus cyanescens</name>
    <dbReference type="NCBI Taxonomy" id="181874"/>
    <lineage>
        <taxon>Eukaryota</taxon>
        <taxon>Fungi</taxon>
        <taxon>Dikarya</taxon>
        <taxon>Basidiomycota</taxon>
        <taxon>Agaricomycotina</taxon>
        <taxon>Agaricomycetes</taxon>
        <taxon>Agaricomycetidae</taxon>
        <taxon>Agaricales</taxon>
        <taxon>Agaricineae</taxon>
        <taxon>Galeropsidaceae</taxon>
        <taxon>Panaeolus</taxon>
    </lineage>
</organism>
<dbReference type="OrthoDB" id="3013454at2759"/>
<evidence type="ECO:0000259" key="3">
    <source>
        <dbReference type="PROSITE" id="PS50994"/>
    </source>
</evidence>
<name>A0A409W0G3_9AGAR</name>
<dbReference type="Proteomes" id="UP000284842">
    <property type="component" value="Unassembled WGS sequence"/>
</dbReference>
<accession>A0A409W0G3</accession>
<dbReference type="SUPFAM" id="SSF53098">
    <property type="entry name" value="Ribonuclease H-like"/>
    <property type="match status" value="1"/>
</dbReference>
<feature type="compositionally biased region" description="Acidic residues" evidence="2">
    <location>
        <begin position="461"/>
        <end position="477"/>
    </location>
</feature>
<feature type="region of interest" description="Disordered" evidence="2">
    <location>
        <begin position="453"/>
        <end position="518"/>
    </location>
</feature>
<dbReference type="InParanoid" id="A0A409W0G3"/>
<feature type="compositionally biased region" description="Acidic residues" evidence="2">
    <location>
        <begin position="509"/>
        <end position="518"/>
    </location>
</feature>
<comment type="caution">
    <text evidence="4">The sequence shown here is derived from an EMBL/GenBank/DDBJ whole genome shotgun (WGS) entry which is preliminary data.</text>
</comment>
<dbReference type="Gene3D" id="3.30.420.10">
    <property type="entry name" value="Ribonuclease H-like superfamily/Ribonuclease H"/>
    <property type="match status" value="1"/>
</dbReference>
<feature type="domain" description="Integrase catalytic" evidence="3">
    <location>
        <begin position="238"/>
        <end position="419"/>
    </location>
</feature>
<dbReference type="PANTHER" id="PTHR46791:SF5">
    <property type="entry name" value="CLR5 DOMAIN-CONTAINING PROTEIN-RELATED"/>
    <property type="match status" value="1"/>
</dbReference>
<gene>
    <name evidence="4" type="ORF">CVT24_008269</name>
</gene>
<keyword evidence="5" id="KW-1185">Reference proteome</keyword>
<dbReference type="GO" id="GO:0015074">
    <property type="term" value="P:DNA integration"/>
    <property type="evidence" value="ECO:0007669"/>
    <property type="project" value="InterPro"/>
</dbReference>
<dbReference type="GO" id="GO:0005634">
    <property type="term" value="C:nucleus"/>
    <property type="evidence" value="ECO:0007669"/>
    <property type="project" value="UniProtKB-ARBA"/>
</dbReference>
<dbReference type="STRING" id="181874.A0A409W0G3"/>